<protein>
    <submittedName>
        <fullName evidence="2">PilZ domain-containing protein</fullName>
    </submittedName>
</protein>
<reference evidence="2 3" key="1">
    <citation type="submission" date="2024-07" db="EMBL/GenBank/DDBJ databases">
        <title>Luteimonas salilacus sp. nov., isolated from the shore soil of Salt Lake in Tibet of China.</title>
        <authorList>
            <person name="Zhang X."/>
            <person name="Li A."/>
        </authorList>
    </citation>
    <scope>NUCLEOTIDE SEQUENCE [LARGE SCALE GENOMIC DNA]</scope>
    <source>
        <strain evidence="2 3">B3-2-R+30</strain>
    </source>
</reference>
<dbReference type="RefSeq" id="WP_370565125.1">
    <property type="nucleotide sequence ID" value="NZ_JBFWIB010000013.1"/>
</dbReference>
<proteinExistence type="predicted"/>
<dbReference type="SUPFAM" id="SSF141371">
    <property type="entry name" value="PilZ domain-like"/>
    <property type="match status" value="1"/>
</dbReference>
<feature type="domain" description="PilZ" evidence="1">
    <location>
        <begin position="6"/>
        <end position="109"/>
    </location>
</feature>
<comment type="caution">
    <text evidence="2">The sequence shown here is derived from an EMBL/GenBank/DDBJ whole genome shotgun (WGS) entry which is preliminary data.</text>
</comment>
<dbReference type="Proteomes" id="UP001566331">
    <property type="component" value="Unassembled WGS sequence"/>
</dbReference>
<evidence type="ECO:0000313" key="3">
    <source>
        <dbReference type="Proteomes" id="UP001566331"/>
    </source>
</evidence>
<dbReference type="Gene3D" id="2.40.10.220">
    <property type="entry name" value="predicted glycosyltransferase like domains"/>
    <property type="match status" value="1"/>
</dbReference>
<sequence length="116" mass="13038">MTRELRRARRRQAPEAIMVTDAMTGEVVGRVGNLSETGMLMMSSTELVEDALYQFRFTLTGAMGGEQTLELGAHLLWSDRASAPGQAWTGFRFIGLSQEQGRQLRRWVDAPDSRYV</sequence>
<keyword evidence="3" id="KW-1185">Reference proteome</keyword>
<gene>
    <name evidence="2" type="ORF">AB6713_12315</name>
</gene>
<dbReference type="EMBL" id="JBFWIC010000016">
    <property type="protein sequence ID" value="MEZ0475387.1"/>
    <property type="molecule type" value="Genomic_DNA"/>
</dbReference>
<dbReference type="InterPro" id="IPR009875">
    <property type="entry name" value="PilZ_domain"/>
</dbReference>
<name>A0ABV4HRM8_9GAMM</name>
<organism evidence="2 3">
    <name type="scientific">Luteimonas salinilitoris</name>
    <dbReference type="NCBI Taxonomy" id="3237697"/>
    <lineage>
        <taxon>Bacteria</taxon>
        <taxon>Pseudomonadati</taxon>
        <taxon>Pseudomonadota</taxon>
        <taxon>Gammaproteobacteria</taxon>
        <taxon>Lysobacterales</taxon>
        <taxon>Lysobacteraceae</taxon>
        <taxon>Luteimonas</taxon>
    </lineage>
</organism>
<dbReference type="Pfam" id="PF07238">
    <property type="entry name" value="PilZ"/>
    <property type="match status" value="1"/>
</dbReference>
<evidence type="ECO:0000313" key="2">
    <source>
        <dbReference type="EMBL" id="MEZ0475387.1"/>
    </source>
</evidence>
<evidence type="ECO:0000259" key="1">
    <source>
        <dbReference type="Pfam" id="PF07238"/>
    </source>
</evidence>
<accession>A0ABV4HRM8</accession>